<organism evidence="5 6">
    <name type="scientific">Pragia fontium DSM 5563 = ATCC 49100</name>
    <dbReference type="NCBI Taxonomy" id="1122977"/>
    <lineage>
        <taxon>Bacteria</taxon>
        <taxon>Pseudomonadati</taxon>
        <taxon>Pseudomonadota</taxon>
        <taxon>Gammaproteobacteria</taxon>
        <taxon>Enterobacterales</taxon>
        <taxon>Budviciaceae</taxon>
        <taxon>Pragia</taxon>
    </lineage>
</organism>
<dbReference type="Proteomes" id="UP000226420">
    <property type="component" value="Unassembled WGS sequence"/>
</dbReference>
<evidence type="ECO:0000313" key="5">
    <source>
        <dbReference type="EMBL" id="SFC57574.1"/>
    </source>
</evidence>
<feature type="binding site" evidence="4">
    <location>
        <position position="118"/>
    </location>
    <ligand>
        <name>substrate</name>
    </ligand>
</feature>
<feature type="binding site" evidence="4">
    <location>
        <position position="80"/>
    </location>
    <ligand>
        <name>substrate</name>
    </ligand>
</feature>
<dbReference type="RefSeq" id="WP_074821524.1">
    <property type="nucleotide sequence ID" value="NZ_FOLW01000003.1"/>
</dbReference>
<evidence type="ECO:0000256" key="4">
    <source>
        <dbReference type="HAMAP-Rule" id="MF_01632"/>
    </source>
</evidence>
<feature type="binding site" evidence="4">
    <location>
        <position position="38"/>
    </location>
    <ligand>
        <name>substrate</name>
    </ligand>
</feature>
<proteinExistence type="inferred from homology"/>
<evidence type="ECO:0000256" key="1">
    <source>
        <dbReference type="ARBA" id="ARBA00022490"/>
    </source>
</evidence>
<dbReference type="AlphaFoldDB" id="A0AAJ5BGN8"/>
<dbReference type="SUPFAM" id="SSF64288">
    <property type="entry name" value="Chorismate lyase-like"/>
    <property type="match status" value="1"/>
</dbReference>
<comment type="subunit">
    <text evidence="4">Monomer.</text>
</comment>
<dbReference type="EC" id="4.1.3.40" evidence="4"/>
<keyword evidence="4" id="KW-0670">Pyruvate</keyword>
<evidence type="ECO:0000256" key="3">
    <source>
        <dbReference type="ARBA" id="ARBA00023239"/>
    </source>
</evidence>
<dbReference type="PANTHER" id="PTHR38683">
    <property type="entry name" value="CHORISMATE PYRUVATE-LYASE"/>
    <property type="match status" value="1"/>
</dbReference>
<comment type="pathway">
    <text evidence="4">Cofactor biosynthesis; ubiquinone biosynthesis.</text>
</comment>
<comment type="caution">
    <text evidence="5">The sequence shown here is derived from an EMBL/GenBank/DDBJ whole genome shotgun (WGS) entry which is preliminary data.</text>
</comment>
<dbReference type="GO" id="GO:0042866">
    <property type="term" value="P:pyruvate biosynthetic process"/>
    <property type="evidence" value="ECO:0007669"/>
    <property type="project" value="UniProtKB-UniRule"/>
</dbReference>
<dbReference type="EMBL" id="FOLW01000003">
    <property type="protein sequence ID" value="SFC57574.1"/>
    <property type="molecule type" value="Genomic_DNA"/>
</dbReference>
<comment type="similarity">
    <text evidence="4">Belongs to the UbiC family.</text>
</comment>
<feature type="binding site" evidence="4">
    <location>
        <position position="159"/>
    </location>
    <ligand>
        <name>substrate</name>
    </ligand>
</feature>
<dbReference type="GO" id="GO:0008813">
    <property type="term" value="F:chorismate lyase activity"/>
    <property type="evidence" value="ECO:0007669"/>
    <property type="project" value="UniProtKB-UniRule"/>
</dbReference>
<evidence type="ECO:0000256" key="2">
    <source>
        <dbReference type="ARBA" id="ARBA00022688"/>
    </source>
</evidence>
<comment type="subcellular location">
    <subcellularLocation>
        <location evidence="4">Cytoplasm</location>
    </subcellularLocation>
</comment>
<reference evidence="5 6" key="1">
    <citation type="submission" date="2016-10" db="EMBL/GenBank/DDBJ databases">
        <authorList>
            <person name="Varghese N."/>
            <person name="Submissions S."/>
        </authorList>
    </citation>
    <scope>NUCLEOTIDE SEQUENCE [LARGE SCALE GENOMIC DNA]</scope>
    <source>
        <strain evidence="5 6">DSM 5563</strain>
    </source>
</reference>
<dbReference type="InterPro" id="IPR007440">
    <property type="entry name" value="Chorismate--pyruvate_lyase"/>
</dbReference>
<sequence>MVNQTLSAPNWKDRNWDSSAAHLLTQSVSDWLLEEDSMTSRCERYCQNVMVKPLFEGYVSFDLLGKEISELPVDTRYWIREILLFGDTMPWIWARTVVPEKTLCGPEQRLTALGDMPLGRYLFSHAELERDYIQVSLFDDLWGRRSRLCLSGKPLLLTEIFLPSAPLY</sequence>
<accession>A0AAJ5BGN8</accession>
<evidence type="ECO:0000313" key="6">
    <source>
        <dbReference type="Proteomes" id="UP000226420"/>
    </source>
</evidence>
<name>A0AAJ5BGN8_9GAMM</name>
<dbReference type="HAMAP" id="MF_01632">
    <property type="entry name" value="UbiC"/>
    <property type="match status" value="1"/>
</dbReference>
<keyword evidence="3 4" id="KW-0456">Lyase</keyword>
<dbReference type="PANTHER" id="PTHR38683:SF1">
    <property type="entry name" value="CHORISMATE PYRUVATE-LYASE"/>
    <property type="match status" value="1"/>
</dbReference>
<keyword evidence="1 4" id="KW-0963">Cytoplasm</keyword>
<dbReference type="GO" id="GO:0006744">
    <property type="term" value="P:ubiquinone biosynthetic process"/>
    <property type="evidence" value="ECO:0007669"/>
    <property type="project" value="UniProtKB-UniRule"/>
</dbReference>
<dbReference type="GO" id="GO:0005829">
    <property type="term" value="C:cytosol"/>
    <property type="evidence" value="ECO:0007669"/>
    <property type="project" value="TreeGrafter"/>
</dbReference>
<protein>
    <recommendedName>
        <fullName evidence="4">Chorismate pyruvate-lyase</fullName>
        <shortName evidence="4">CL</shortName>
        <shortName evidence="4">CPL</shortName>
        <ecNumber evidence="4">4.1.3.40</ecNumber>
    </recommendedName>
</protein>
<gene>
    <name evidence="4" type="primary">ubiC</name>
    <name evidence="5" type="ORF">SAMN02745723_1039</name>
</gene>
<keyword evidence="2 4" id="KW-0831">Ubiquinone biosynthesis</keyword>
<dbReference type="NCBIfam" id="NF008656">
    <property type="entry name" value="PRK11655.1"/>
    <property type="match status" value="1"/>
</dbReference>
<dbReference type="InterPro" id="IPR028978">
    <property type="entry name" value="Chorismate_lyase_/UTRA_dom_sf"/>
</dbReference>
<comment type="function">
    <text evidence="4">Removes the pyruvyl group from chorismate, with concomitant aromatization of the ring, to provide 4-hydroxybenzoate (4HB) for the ubiquinone pathway.</text>
</comment>
<comment type="catalytic activity">
    <reaction evidence="4">
        <text>chorismate = 4-hydroxybenzoate + pyruvate</text>
        <dbReference type="Rhea" id="RHEA:16505"/>
        <dbReference type="ChEBI" id="CHEBI:15361"/>
        <dbReference type="ChEBI" id="CHEBI:17879"/>
        <dbReference type="ChEBI" id="CHEBI:29748"/>
        <dbReference type="EC" id="4.1.3.40"/>
    </reaction>
</comment>
<dbReference type="Pfam" id="PF04345">
    <property type="entry name" value="Chor_lyase"/>
    <property type="match status" value="1"/>
</dbReference>
<dbReference type="Gene3D" id="3.40.1410.10">
    <property type="entry name" value="Chorismate lyase-like"/>
    <property type="match status" value="1"/>
</dbReference>